<accession>A0A9P6DCE0</accession>
<sequence>MKTIKSVSTSTILAIMINGAYTSAAPNSRPTATNTSTTHAERCALVVAAEEALIKWKGRIEAALGYDTAQVEQWIIVNGRHTSPSSRRHHATLRAYTNGLAQRGGYDLAGYESCCLALPFSLGWAATYAPGPYTGGRGYHCFSQECPHHTQTLADEAYSDTYQKMAVLDDGTHQTTAILDNTMAVLDNSWTTCVGVSPGNPLTLGCLSDYGHPGRHVLSWTTMSIKPWQSWTTCVGVSPGNPLTAGCLSDNGSPGRHALKLAVLDDMHWMHISQWQSWTTCVDNGSPGQHVLTMAVLDAMRCPGRHELQ</sequence>
<name>A0A9P6DCE0_PLEER</name>
<reference evidence="1" key="1">
    <citation type="submission" date="2020-11" db="EMBL/GenBank/DDBJ databases">
        <authorList>
            <consortium name="DOE Joint Genome Institute"/>
            <person name="Ahrendt S."/>
            <person name="Riley R."/>
            <person name="Andreopoulos W."/>
            <person name="Labutti K."/>
            <person name="Pangilinan J."/>
            <person name="Ruiz-Duenas F.J."/>
            <person name="Barrasa J.M."/>
            <person name="Sanchez-Garcia M."/>
            <person name="Camarero S."/>
            <person name="Miyauchi S."/>
            <person name="Serrano A."/>
            <person name="Linde D."/>
            <person name="Babiker R."/>
            <person name="Drula E."/>
            <person name="Ayuso-Fernandez I."/>
            <person name="Pacheco R."/>
            <person name="Padilla G."/>
            <person name="Ferreira P."/>
            <person name="Barriuso J."/>
            <person name="Kellner H."/>
            <person name="Castanera R."/>
            <person name="Alfaro M."/>
            <person name="Ramirez L."/>
            <person name="Pisabarro A.G."/>
            <person name="Kuo A."/>
            <person name="Tritt A."/>
            <person name="Lipzen A."/>
            <person name="He G."/>
            <person name="Yan M."/>
            <person name="Ng V."/>
            <person name="Cullen D."/>
            <person name="Martin F."/>
            <person name="Rosso M.-N."/>
            <person name="Henrissat B."/>
            <person name="Hibbett D."/>
            <person name="Martinez A.T."/>
            <person name="Grigoriev I.V."/>
        </authorList>
    </citation>
    <scope>NUCLEOTIDE SEQUENCE</scope>
    <source>
        <strain evidence="1">ATCC 90797</strain>
    </source>
</reference>
<organism evidence="1 2">
    <name type="scientific">Pleurotus eryngii</name>
    <name type="common">Boletus of the steppes</name>
    <dbReference type="NCBI Taxonomy" id="5323"/>
    <lineage>
        <taxon>Eukaryota</taxon>
        <taxon>Fungi</taxon>
        <taxon>Dikarya</taxon>
        <taxon>Basidiomycota</taxon>
        <taxon>Agaricomycotina</taxon>
        <taxon>Agaricomycetes</taxon>
        <taxon>Agaricomycetidae</taxon>
        <taxon>Agaricales</taxon>
        <taxon>Pleurotineae</taxon>
        <taxon>Pleurotaceae</taxon>
        <taxon>Pleurotus</taxon>
    </lineage>
</organism>
<keyword evidence="2" id="KW-1185">Reference proteome</keyword>
<comment type="caution">
    <text evidence="1">The sequence shown here is derived from an EMBL/GenBank/DDBJ whole genome shotgun (WGS) entry which is preliminary data.</text>
</comment>
<protein>
    <submittedName>
        <fullName evidence="1">Uncharacterized protein</fullName>
    </submittedName>
</protein>
<dbReference type="EMBL" id="MU154637">
    <property type="protein sequence ID" value="KAF9490613.1"/>
    <property type="molecule type" value="Genomic_DNA"/>
</dbReference>
<proteinExistence type="predicted"/>
<evidence type="ECO:0000313" key="1">
    <source>
        <dbReference type="EMBL" id="KAF9490613.1"/>
    </source>
</evidence>
<evidence type="ECO:0000313" key="2">
    <source>
        <dbReference type="Proteomes" id="UP000807025"/>
    </source>
</evidence>
<dbReference type="Proteomes" id="UP000807025">
    <property type="component" value="Unassembled WGS sequence"/>
</dbReference>
<gene>
    <name evidence="1" type="ORF">BDN71DRAFT_1434553</name>
</gene>
<dbReference type="AlphaFoldDB" id="A0A9P6DCE0"/>